<dbReference type="NCBIfam" id="TIGR01343">
    <property type="entry name" value="hacA_fam"/>
    <property type="match status" value="1"/>
</dbReference>
<feature type="binding site" evidence="6">
    <location>
        <position position="401"/>
    </location>
    <ligand>
        <name>[4Fe-4S] cluster</name>
        <dbReference type="ChEBI" id="CHEBI:49883"/>
    </ligand>
</feature>
<dbReference type="InterPro" id="IPR006251">
    <property type="entry name" value="Homoacnase/IPMdehydase_lsu"/>
</dbReference>
<comment type="pathway">
    <text evidence="6">Amino-acid biosynthesis; L-leucine biosynthesis; L-leucine from 3-methyl-2-oxobutanoate: step 2/4.</text>
</comment>
<name>A0ABQ2S441_9DEIO</name>
<keyword evidence="9" id="KW-1185">Reference proteome</keyword>
<sequence length="462" mass="49148">MDHRYGAAYLGLVMAFEKFSAENPVNLTPHLRGCGMMGRMTNSTPRPQTMAEKILSRRGTQVVYAGDLAVVEVDQVMVVDSIAQSFIQRMEQDLGAVPKYPERVSIVIDHVAPASTVSVAQAQKEAREYAAQTGVRLFDVGRGICHQVLMEEGLARPGWIVLGSDSHSTTYGAVAAFGSGMGATDIALAAASGKTWLKVPDSVKVTFTGDLRPGVTAKDVALEMIRRLGADGATYQSIEMHAGDRFTRGERMTLANLCVEAGAKAGLVVPGGEILTAYGYDIPEWVYPDGGATYVQSIEIDLGALNPRMSAPSEVDNVFDVAQLREDLRDVHVDQVFIGTCTNGRIEDLHAAADVLRGRRVAPGTRLLVIPASSQVMEDAMADGTLLTLQRAGAVLGTPGCGPCMGRHQGVLAPGEVCVSTSNRNFIGRMGDKDARIYLASPAVAAATAVMGRVALPEDIKM</sequence>
<feature type="binding site" evidence="6">
    <location>
        <position position="341"/>
    </location>
    <ligand>
        <name>[4Fe-4S] cluster</name>
        <dbReference type="ChEBI" id="CHEBI:49883"/>
    </ligand>
</feature>
<dbReference type="EMBL" id="BMQN01000001">
    <property type="protein sequence ID" value="GGR84225.1"/>
    <property type="molecule type" value="Genomic_DNA"/>
</dbReference>
<keyword evidence="6" id="KW-0100">Branched-chain amino acid biosynthesis</keyword>
<comment type="similarity">
    <text evidence="6">Belongs to the aconitase/IPM isomerase family. LeuC type 2 subfamily.</text>
</comment>
<dbReference type="InterPro" id="IPR050067">
    <property type="entry name" value="IPM_dehydratase_rel_enz"/>
</dbReference>
<evidence type="ECO:0000313" key="8">
    <source>
        <dbReference type="EMBL" id="GGR84225.1"/>
    </source>
</evidence>
<keyword evidence="2 6" id="KW-0479">Metal-binding</keyword>
<comment type="caution">
    <text evidence="8">The sequence shown here is derived from an EMBL/GenBank/DDBJ whole genome shotgun (WGS) entry which is preliminary data.</text>
</comment>
<dbReference type="PROSITE" id="PS01244">
    <property type="entry name" value="ACONITASE_2"/>
    <property type="match status" value="1"/>
</dbReference>
<keyword evidence="4 6" id="KW-0411">Iron-sulfur</keyword>
<dbReference type="PROSITE" id="PS00450">
    <property type="entry name" value="ACONITASE_1"/>
    <property type="match status" value="1"/>
</dbReference>
<dbReference type="PANTHER" id="PTHR43822:SF21">
    <property type="entry name" value="3-ISOPROPYLMALATE DEHYDRATASE LARGE SUBUNIT 1"/>
    <property type="match status" value="1"/>
</dbReference>
<dbReference type="EC" id="4.2.1.33" evidence="6"/>
<comment type="catalytic activity">
    <reaction evidence="6">
        <text>(2R,3S)-3-isopropylmalate = (2S)-2-isopropylmalate</text>
        <dbReference type="Rhea" id="RHEA:32287"/>
        <dbReference type="ChEBI" id="CHEBI:1178"/>
        <dbReference type="ChEBI" id="CHEBI:35121"/>
        <dbReference type="EC" id="4.2.1.33"/>
    </reaction>
</comment>
<evidence type="ECO:0000256" key="2">
    <source>
        <dbReference type="ARBA" id="ARBA00022723"/>
    </source>
</evidence>
<accession>A0ABQ2S441</accession>
<dbReference type="Pfam" id="PF00330">
    <property type="entry name" value="Aconitase"/>
    <property type="match status" value="1"/>
</dbReference>
<organism evidence="8 9">
    <name type="scientific">Deinococcus sedimenti</name>
    <dbReference type="NCBI Taxonomy" id="1867090"/>
    <lineage>
        <taxon>Bacteria</taxon>
        <taxon>Thermotogati</taxon>
        <taxon>Deinococcota</taxon>
        <taxon>Deinococci</taxon>
        <taxon>Deinococcales</taxon>
        <taxon>Deinococcaceae</taxon>
        <taxon>Deinococcus</taxon>
    </lineage>
</organism>
<evidence type="ECO:0000313" key="9">
    <source>
        <dbReference type="Proteomes" id="UP000644548"/>
    </source>
</evidence>
<evidence type="ECO:0000256" key="5">
    <source>
        <dbReference type="ARBA" id="ARBA00023239"/>
    </source>
</evidence>
<dbReference type="InterPro" id="IPR018136">
    <property type="entry name" value="Aconitase_4Fe-4S_BS"/>
</dbReference>
<comment type="function">
    <text evidence="6">Catalyzes the isomerization between 2-isopropylmalate and 3-isopropylmalate, via the formation of 2-isopropylmaleate.</text>
</comment>
<evidence type="ECO:0000256" key="6">
    <source>
        <dbReference type="HAMAP-Rule" id="MF_01027"/>
    </source>
</evidence>
<keyword evidence="1 6" id="KW-0004">4Fe-4S</keyword>
<comment type="subunit">
    <text evidence="6">Heterodimer of LeuC and LeuD.</text>
</comment>
<dbReference type="InterPro" id="IPR001030">
    <property type="entry name" value="Acoase/IPM_deHydtase_lsu_aba"/>
</dbReference>
<keyword evidence="6" id="KW-0432">Leucine biosynthesis</keyword>
<dbReference type="NCBIfam" id="NF001614">
    <property type="entry name" value="PRK00402.1"/>
    <property type="match status" value="1"/>
</dbReference>
<dbReference type="NCBIfam" id="TIGR02086">
    <property type="entry name" value="IPMI_arch"/>
    <property type="match status" value="1"/>
</dbReference>
<keyword evidence="3 6" id="KW-0408">Iron</keyword>
<evidence type="ECO:0000259" key="7">
    <source>
        <dbReference type="Pfam" id="PF00330"/>
    </source>
</evidence>
<comment type="cofactor">
    <cofactor evidence="6">
        <name>[4Fe-4S] cluster</name>
        <dbReference type="ChEBI" id="CHEBI:49883"/>
    </cofactor>
    <text evidence="6">Binds 1 [4Fe-4S] cluster per subunit.</text>
</comment>
<dbReference type="InterPro" id="IPR036008">
    <property type="entry name" value="Aconitase_4Fe-4S_dom"/>
</dbReference>
<evidence type="ECO:0000256" key="3">
    <source>
        <dbReference type="ARBA" id="ARBA00023004"/>
    </source>
</evidence>
<evidence type="ECO:0000256" key="4">
    <source>
        <dbReference type="ARBA" id="ARBA00023014"/>
    </source>
</evidence>
<protein>
    <recommendedName>
        <fullName evidence="6">3-isopropylmalate dehydratase large subunit</fullName>
        <ecNumber evidence="6">4.2.1.33</ecNumber>
    </recommendedName>
    <alternativeName>
        <fullName evidence="6">Alpha-IPM isomerase</fullName>
        <shortName evidence="6">IPMI</shortName>
    </alternativeName>
    <alternativeName>
        <fullName evidence="6">Isopropylmalate isomerase</fullName>
    </alternativeName>
</protein>
<reference evidence="9" key="1">
    <citation type="journal article" date="2019" name="Int. J. Syst. Evol. Microbiol.">
        <title>The Global Catalogue of Microorganisms (GCM) 10K type strain sequencing project: providing services to taxonomists for standard genome sequencing and annotation.</title>
        <authorList>
            <consortium name="The Broad Institute Genomics Platform"/>
            <consortium name="The Broad Institute Genome Sequencing Center for Infectious Disease"/>
            <person name="Wu L."/>
            <person name="Ma J."/>
        </authorList>
    </citation>
    <scope>NUCLEOTIDE SEQUENCE [LARGE SCALE GENOMIC DNA]</scope>
    <source>
        <strain evidence="9">JCM 31405</strain>
    </source>
</reference>
<dbReference type="HAMAP" id="MF_01027">
    <property type="entry name" value="LeuC_type2"/>
    <property type="match status" value="1"/>
</dbReference>
<dbReference type="PRINTS" id="PR00415">
    <property type="entry name" value="ACONITASE"/>
</dbReference>
<dbReference type="Proteomes" id="UP000644548">
    <property type="component" value="Unassembled WGS sequence"/>
</dbReference>
<keyword evidence="6" id="KW-0028">Amino-acid biosynthesis</keyword>
<dbReference type="InterPro" id="IPR015931">
    <property type="entry name" value="Acnase/IPM_dHydase_lsu_aba_1/3"/>
</dbReference>
<dbReference type="Gene3D" id="3.30.499.10">
    <property type="entry name" value="Aconitase, domain 3"/>
    <property type="match status" value="2"/>
</dbReference>
<gene>
    <name evidence="8" type="primary">leuC1</name>
    <name evidence="6" type="synonym">leuC</name>
    <name evidence="8" type="ORF">GCM10008960_09080</name>
</gene>
<feature type="binding site" evidence="6">
    <location>
        <position position="404"/>
    </location>
    <ligand>
        <name>[4Fe-4S] cluster</name>
        <dbReference type="ChEBI" id="CHEBI:49883"/>
    </ligand>
</feature>
<proteinExistence type="inferred from homology"/>
<feature type="domain" description="Aconitase/3-isopropylmalate dehydratase large subunit alpha/beta/alpha" evidence="7">
    <location>
        <begin position="66"/>
        <end position="452"/>
    </location>
</feature>
<evidence type="ECO:0000256" key="1">
    <source>
        <dbReference type="ARBA" id="ARBA00022485"/>
    </source>
</evidence>
<dbReference type="InterPro" id="IPR011826">
    <property type="entry name" value="HAcnase/IPMdehydase_lsu_prok"/>
</dbReference>
<keyword evidence="5 6" id="KW-0456">Lyase</keyword>
<dbReference type="PANTHER" id="PTHR43822">
    <property type="entry name" value="HOMOACONITASE, MITOCHONDRIAL-RELATED"/>
    <property type="match status" value="1"/>
</dbReference>
<dbReference type="SUPFAM" id="SSF53732">
    <property type="entry name" value="Aconitase iron-sulfur domain"/>
    <property type="match status" value="1"/>
</dbReference>